<dbReference type="InterPro" id="IPR035986">
    <property type="entry name" value="PKD_dom_sf"/>
</dbReference>
<dbReference type="NCBIfam" id="TIGR04183">
    <property type="entry name" value="Por_Secre_tail"/>
    <property type="match status" value="1"/>
</dbReference>
<protein>
    <submittedName>
        <fullName evidence="4">BspA family leucine-rich repeat surface protein</fullName>
    </submittedName>
</protein>
<organism evidence="4 5">
    <name type="scientific">Flavobacterium rakeshii</name>
    <dbReference type="NCBI Taxonomy" id="1038845"/>
    <lineage>
        <taxon>Bacteria</taxon>
        <taxon>Pseudomonadati</taxon>
        <taxon>Bacteroidota</taxon>
        <taxon>Flavobacteriia</taxon>
        <taxon>Flavobacteriales</taxon>
        <taxon>Flavobacteriaceae</taxon>
        <taxon>Flavobacterium</taxon>
    </lineage>
</organism>
<dbReference type="AlphaFoldDB" id="A0A6N8HB29"/>
<proteinExistence type="predicted"/>
<keyword evidence="1 2" id="KW-0732">Signal</keyword>
<evidence type="ECO:0000256" key="2">
    <source>
        <dbReference type="SAM" id="SignalP"/>
    </source>
</evidence>
<dbReference type="InterPro" id="IPR011889">
    <property type="entry name" value="Liste_lipo_26"/>
</dbReference>
<evidence type="ECO:0000313" key="5">
    <source>
        <dbReference type="Proteomes" id="UP000433945"/>
    </source>
</evidence>
<dbReference type="Pfam" id="PF03382">
    <property type="entry name" value="DUF285"/>
    <property type="match status" value="1"/>
</dbReference>
<dbReference type="RefSeq" id="WP_157481737.1">
    <property type="nucleotide sequence ID" value="NZ_WOWP01000011.1"/>
</dbReference>
<dbReference type="InterPro" id="IPR055353">
    <property type="entry name" value="DUF7619"/>
</dbReference>
<evidence type="ECO:0000256" key="1">
    <source>
        <dbReference type="ARBA" id="ARBA00022729"/>
    </source>
</evidence>
<dbReference type="InterPro" id="IPR000601">
    <property type="entry name" value="PKD_dom"/>
</dbReference>
<dbReference type="SUPFAM" id="SSF49299">
    <property type="entry name" value="PKD domain"/>
    <property type="match status" value="1"/>
</dbReference>
<feature type="chain" id="PRO_5027100415" evidence="2">
    <location>
        <begin position="20"/>
        <end position="902"/>
    </location>
</feature>
<dbReference type="OrthoDB" id="9813840at2"/>
<feature type="domain" description="PKD" evidence="3">
    <location>
        <begin position="51"/>
        <end position="83"/>
    </location>
</feature>
<reference evidence="4 5" key="1">
    <citation type="submission" date="2019-12" db="EMBL/GenBank/DDBJ databases">
        <authorList>
            <person name="Sun J.-Q."/>
        </authorList>
    </citation>
    <scope>NUCLEOTIDE SEQUENCE [LARGE SCALE GENOMIC DNA]</scope>
    <source>
        <strain evidence="4 5">JCM 17928</strain>
    </source>
</reference>
<comment type="caution">
    <text evidence="4">The sequence shown here is derived from an EMBL/GenBank/DDBJ whole genome shotgun (WGS) entry which is preliminary data.</text>
</comment>
<accession>A0A6N8HB29</accession>
<dbReference type="Pfam" id="PF18962">
    <property type="entry name" value="Por_Secre_tail"/>
    <property type="match status" value="1"/>
</dbReference>
<dbReference type="InterPro" id="IPR005046">
    <property type="entry name" value="DUF285"/>
</dbReference>
<sequence>MKKLYFLLSFAMFSLLANAQEPFITTWEVQGTSDNDLTILVPVAFNEDNNFTIDYGDGTVFTNIESTYYYTYSSPGIYTITMSGNFHGLDFSMISNDLLSGKIKSIEQWGDIEWLDMEEAFTYCSNLTINATDTPNLSQVTNMARMFRGCYSLNQSINNWDVSNITNMEGMFANATSFDQPLDNWDVSNVISMQGMFWSASSFNQPLDNWNVSNVNNMSHMFRLTSFNQPLSGWDVSNVTDMSYMFIDNTSFNQPLSNWDVSNVIDMSYMFYGALAFNESLNDWVPSSVTNMNNMFTEATAFNQPINNWDVSNVTNMSKMFFKASAFNQPVNDWNVSSTTNMNGMFWSASSFNQPLDTWNVLNVLDMYSMFFQADSFNQDVSNWYFNSNINLFGFLSDSNLDSQNYDALLLRFAQLGLENKSLGATGLKYCDSTVRDYLINQLNWNISGDSFNYYCQNNSLSGNIIFDENNNGCDTDDPKANNFLVTANDGNFTYSTISSSGEYDLSVMEGSYTLQLLNVPDYFIVTPQTSTIDFTGFDNEQELNFCLTANEQVADLNITVLPLNEARPGFTSQYRLLVHNIGTQTMNDVYVSFSYNEEIQQFSEASHETSSATDNELTFSLGSISPFESKFVDITMETFAPPTVEGGEIISFNATVTPNTNDNTPNDNNFSFNQPVVNSFDPNDKRVVQGEEIYIEEAGEYLDYIIRFQNTGSASAITVRIEDVLHENLDWNTFTPITASHNYRVEITDGNQVSFIFDDIYLPHEDADEEGSHGFVAYKIKPVQDIEIGDMITGTAGIYFDYNLPIITNSANTEVIELLGLNDFSLNSITVYPNPAKSILNIQTDGNTIIENINIYNIEGREILNVKEQTESINIQNLSEGVYFMNIQTNKGISKHKLIKN</sequence>
<dbReference type="Pfam" id="PF24595">
    <property type="entry name" value="DUF7619"/>
    <property type="match status" value="1"/>
</dbReference>
<name>A0A6N8HB29_9FLAO</name>
<dbReference type="PROSITE" id="PS50093">
    <property type="entry name" value="PKD"/>
    <property type="match status" value="1"/>
</dbReference>
<evidence type="ECO:0000313" key="4">
    <source>
        <dbReference type="EMBL" id="MUV02765.1"/>
    </source>
</evidence>
<dbReference type="Proteomes" id="UP000433945">
    <property type="component" value="Unassembled WGS sequence"/>
</dbReference>
<dbReference type="EMBL" id="WOWP01000011">
    <property type="protein sequence ID" value="MUV02765.1"/>
    <property type="molecule type" value="Genomic_DNA"/>
</dbReference>
<gene>
    <name evidence="4" type="ORF">GN157_03505</name>
</gene>
<feature type="signal peptide" evidence="2">
    <location>
        <begin position="1"/>
        <end position="19"/>
    </location>
</feature>
<keyword evidence="5" id="KW-1185">Reference proteome</keyword>
<dbReference type="InterPro" id="IPR026444">
    <property type="entry name" value="Secre_tail"/>
</dbReference>
<evidence type="ECO:0000259" key="3">
    <source>
        <dbReference type="PROSITE" id="PS50093"/>
    </source>
</evidence>
<dbReference type="NCBIfam" id="TIGR02167">
    <property type="entry name" value="Liste_lipo_26"/>
    <property type="match status" value="6"/>
</dbReference>